<organism evidence="3 4">
    <name type="scientific">Roseibaca calidilacus</name>
    <dbReference type="NCBI Taxonomy" id="1666912"/>
    <lineage>
        <taxon>Bacteria</taxon>
        <taxon>Pseudomonadati</taxon>
        <taxon>Pseudomonadota</taxon>
        <taxon>Alphaproteobacteria</taxon>
        <taxon>Rhodobacterales</taxon>
        <taxon>Paracoccaceae</taxon>
        <taxon>Roseinatronobacter</taxon>
    </lineage>
</organism>
<keyword evidence="5" id="KW-1185">Reference proteome</keyword>
<dbReference type="STRING" id="1666912.Ga0058931_1980"/>
<evidence type="ECO:0000259" key="1">
    <source>
        <dbReference type="Pfam" id="PF05050"/>
    </source>
</evidence>
<dbReference type="PANTHER" id="PTHR36973:SF4">
    <property type="entry name" value="NODULATION PROTEIN"/>
    <property type="match status" value="1"/>
</dbReference>
<dbReference type="RefSeq" id="WP_072246182.1">
    <property type="nucleotide sequence ID" value="NZ_FBYC01000004.1"/>
</dbReference>
<dbReference type="Pfam" id="PF05050">
    <property type="entry name" value="Methyltransf_21"/>
    <property type="match status" value="1"/>
</dbReference>
<evidence type="ECO:0000313" key="3">
    <source>
        <dbReference type="EMBL" id="KPP95739.1"/>
    </source>
</evidence>
<evidence type="ECO:0000313" key="2">
    <source>
        <dbReference type="EMBL" id="CUX81790.1"/>
    </source>
</evidence>
<evidence type="ECO:0000313" key="4">
    <source>
        <dbReference type="Proteomes" id="UP000050413"/>
    </source>
</evidence>
<accession>A0A0P7Z229</accession>
<dbReference type="EMBL" id="LJSG01000002">
    <property type="protein sequence ID" value="KPP95739.1"/>
    <property type="molecule type" value="Genomic_DNA"/>
</dbReference>
<dbReference type="Gene3D" id="3.40.50.150">
    <property type="entry name" value="Vaccinia Virus protein VP39"/>
    <property type="match status" value="1"/>
</dbReference>
<dbReference type="Proteomes" id="UP000050413">
    <property type="component" value="Unassembled WGS sequence"/>
</dbReference>
<dbReference type="NCBIfam" id="TIGR01444">
    <property type="entry name" value="fkbM_fam"/>
    <property type="match status" value="1"/>
</dbReference>
<dbReference type="AlphaFoldDB" id="A0A0P7Z229"/>
<evidence type="ECO:0000313" key="5">
    <source>
        <dbReference type="Proteomes" id="UP000182045"/>
    </source>
</evidence>
<dbReference type="OrthoDB" id="3778321at2"/>
<reference evidence="3 4" key="1">
    <citation type="submission" date="2015-09" db="EMBL/GenBank/DDBJ databases">
        <title>Identification and resolution of microdiversity through metagenomic sequencing of parallel consortia.</title>
        <authorList>
            <person name="Nelson W.C."/>
            <person name="Romine M.F."/>
            <person name="Lindemann S.R."/>
        </authorList>
    </citation>
    <scope>NUCLEOTIDE SEQUENCE [LARGE SCALE GENOMIC DNA]</scope>
    <source>
        <strain evidence="3">HL-91</strain>
    </source>
</reference>
<dbReference type="GO" id="GO:0008171">
    <property type="term" value="F:O-methyltransferase activity"/>
    <property type="evidence" value="ECO:0007669"/>
    <property type="project" value="TreeGrafter"/>
</dbReference>
<sequence>MTPAQALAQLCARASLYDLRDRAARARSAADLRKMFFALLPVVDPDLFVEAGAHDGAGARRARRLLPKARVVAYEGNPHNHARFSKNHDFAALGVEYVLSALSDTDTPQTFKVLTADRHSAQGVHSGRSSLLLREDPKAEYETVTVPGLRLDGLAKDVTRAALWVDVEGASEKVLAGAGALLDKTALMMIEVESAPFWQGQWLVHDVLAHLMGRGLVPIARDFERKHQFNILLMSEPALTLPEVLPVLELQHSLARYRGG</sequence>
<gene>
    <name evidence="2" type="ORF">Ga0058931_1980</name>
    <name evidence="3" type="ORF">HLUCCA05_03475</name>
</gene>
<dbReference type="InterPro" id="IPR006342">
    <property type="entry name" value="FkbM_mtfrase"/>
</dbReference>
<dbReference type="InterPro" id="IPR053188">
    <property type="entry name" value="FkbM_Methyltransferase"/>
</dbReference>
<keyword evidence="3" id="KW-0489">Methyltransferase</keyword>
<proteinExistence type="predicted"/>
<dbReference type="Proteomes" id="UP000182045">
    <property type="component" value="Unassembled WGS sequence"/>
</dbReference>
<protein>
    <submittedName>
        <fullName evidence="3">Methyltransferase, FkbM family</fullName>
    </submittedName>
</protein>
<reference evidence="2 5" key="2">
    <citation type="submission" date="2016-01" db="EMBL/GenBank/DDBJ databases">
        <authorList>
            <person name="Varghese N."/>
        </authorList>
    </citation>
    <scope>NUCLEOTIDE SEQUENCE [LARGE SCALE GENOMIC DNA]</scope>
    <source>
        <strain evidence="2 5">HL-91</strain>
    </source>
</reference>
<dbReference type="GO" id="GO:0032259">
    <property type="term" value="P:methylation"/>
    <property type="evidence" value="ECO:0007669"/>
    <property type="project" value="UniProtKB-KW"/>
</dbReference>
<dbReference type="PANTHER" id="PTHR36973">
    <property type="entry name" value="SLL1456 PROTEIN-RELATED"/>
    <property type="match status" value="1"/>
</dbReference>
<comment type="caution">
    <text evidence="3">The sequence shown here is derived from an EMBL/GenBank/DDBJ whole genome shotgun (WGS) entry which is preliminary data.</text>
</comment>
<name>A0A0P7Z229_9RHOB</name>
<dbReference type="InterPro" id="IPR029063">
    <property type="entry name" value="SAM-dependent_MTases_sf"/>
</dbReference>
<dbReference type="SUPFAM" id="SSF53335">
    <property type="entry name" value="S-adenosyl-L-methionine-dependent methyltransferases"/>
    <property type="match status" value="1"/>
</dbReference>
<keyword evidence="3" id="KW-0808">Transferase</keyword>
<feature type="domain" description="Methyltransferase FkbM" evidence="1">
    <location>
        <begin position="51"/>
        <end position="211"/>
    </location>
</feature>
<dbReference type="EMBL" id="FBYC01000004">
    <property type="protein sequence ID" value="CUX81790.1"/>
    <property type="molecule type" value="Genomic_DNA"/>
</dbReference>